<dbReference type="EMBL" id="WYET01000004">
    <property type="protein sequence ID" value="NVN18750.1"/>
    <property type="molecule type" value="Genomic_DNA"/>
</dbReference>
<reference evidence="5 6" key="1">
    <citation type="submission" date="2020-01" db="EMBL/GenBank/DDBJ databases">
        <title>Draft Genome Analysis of Muricauda sp. HICW Isolated from coastal seawater of PR China.</title>
        <authorList>
            <person name="Chen M.-X."/>
        </authorList>
    </citation>
    <scope>NUCLEOTIDE SEQUENCE [LARGE SCALE GENOMIC DNA]</scope>
    <source>
        <strain evidence="5 6">HICW</strain>
    </source>
</reference>
<dbReference type="Pfam" id="PF12833">
    <property type="entry name" value="HTH_18"/>
    <property type="match status" value="1"/>
</dbReference>
<gene>
    <name evidence="5" type="ORF">GUA46_10385</name>
</gene>
<sequence length="328" mass="37888">MRSTLKSELFKDSIYQKKYSKDFLTHELIENKIEIDTPDVSGVINELQLNGMFVVMKDIHAPKGYRFEVSNNFSVFVLHFGISGSYRYTPNEKKNPLLEIPDFHYNMFYLPHTNGILEYKGTPRRTLEIVFTLGLIKELVGDTYNHVLERIDGAVKNDKPFVFWKRPRPISSELGQVLEDIIACPFTGQLKKTYLQSKITTLLLDILIEFNGNLKPEPKIKLPKADIDRIRMVERHIKSNLKETLPISELSTIAGFNSTKLKRDFKRLHGTTIYKYITQLRMKKASALIRNEGFTIAQAAYEVGYGNPQHFTNAFKRTMGYLPSELKK</sequence>
<accession>A0A850NIE0</accession>
<comment type="caution">
    <text evidence="5">The sequence shown here is derived from an EMBL/GenBank/DDBJ whole genome shotgun (WGS) entry which is preliminary data.</text>
</comment>
<dbReference type="GO" id="GO:0043565">
    <property type="term" value="F:sequence-specific DNA binding"/>
    <property type="evidence" value="ECO:0007669"/>
    <property type="project" value="InterPro"/>
</dbReference>
<dbReference type="SUPFAM" id="SSF46689">
    <property type="entry name" value="Homeodomain-like"/>
    <property type="match status" value="2"/>
</dbReference>
<keyword evidence="3" id="KW-0804">Transcription</keyword>
<keyword evidence="2" id="KW-0238">DNA-binding</keyword>
<dbReference type="InterPro" id="IPR018060">
    <property type="entry name" value="HTH_AraC"/>
</dbReference>
<dbReference type="PROSITE" id="PS00041">
    <property type="entry name" value="HTH_ARAC_FAMILY_1"/>
    <property type="match status" value="1"/>
</dbReference>
<dbReference type="GO" id="GO:0003700">
    <property type="term" value="F:DNA-binding transcription factor activity"/>
    <property type="evidence" value="ECO:0007669"/>
    <property type="project" value="InterPro"/>
</dbReference>
<evidence type="ECO:0000313" key="6">
    <source>
        <dbReference type="Proteomes" id="UP000558089"/>
    </source>
</evidence>
<protein>
    <submittedName>
        <fullName evidence="5">Helix-turn-helix domain-containing protein</fullName>
    </submittedName>
</protein>
<dbReference type="InterPro" id="IPR009057">
    <property type="entry name" value="Homeodomain-like_sf"/>
</dbReference>
<evidence type="ECO:0000259" key="4">
    <source>
        <dbReference type="PROSITE" id="PS01124"/>
    </source>
</evidence>
<dbReference type="SMART" id="SM00342">
    <property type="entry name" value="HTH_ARAC"/>
    <property type="match status" value="1"/>
</dbReference>
<name>A0A850NIE0_9FLAO</name>
<organism evidence="5 6">
    <name type="scientific">Flagellimonas chongwuensis</name>
    <dbReference type="NCBI Taxonomy" id="2697365"/>
    <lineage>
        <taxon>Bacteria</taxon>
        <taxon>Pseudomonadati</taxon>
        <taxon>Bacteroidota</taxon>
        <taxon>Flavobacteriia</taxon>
        <taxon>Flavobacteriales</taxon>
        <taxon>Flavobacteriaceae</taxon>
        <taxon>Flagellimonas</taxon>
    </lineage>
</organism>
<dbReference type="RefSeq" id="WP_176620436.1">
    <property type="nucleotide sequence ID" value="NZ_WYET01000004.1"/>
</dbReference>
<dbReference type="InterPro" id="IPR053142">
    <property type="entry name" value="PchR_regulatory_protein"/>
</dbReference>
<proteinExistence type="predicted"/>
<evidence type="ECO:0000313" key="5">
    <source>
        <dbReference type="EMBL" id="NVN18750.1"/>
    </source>
</evidence>
<keyword evidence="1" id="KW-0805">Transcription regulation</keyword>
<dbReference type="InterPro" id="IPR018062">
    <property type="entry name" value="HTH_AraC-typ_CS"/>
</dbReference>
<dbReference type="AlphaFoldDB" id="A0A850NIE0"/>
<dbReference type="Gene3D" id="1.10.10.60">
    <property type="entry name" value="Homeodomain-like"/>
    <property type="match status" value="2"/>
</dbReference>
<evidence type="ECO:0000256" key="3">
    <source>
        <dbReference type="ARBA" id="ARBA00023163"/>
    </source>
</evidence>
<dbReference type="Proteomes" id="UP000558089">
    <property type="component" value="Unassembled WGS sequence"/>
</dbReference>
<keyword evidence="6" id="KW-1185">Reference proteome</keyword>
<dbReference type="PANTHER" id="PTHR47893:SF1">
    <property type="entry name" value="REGULATORY PROTEIN PCHR"/>
    <property type="match status" value="1"/>
</dbReference>
<evidence type="ECO:0000256" key="1">
    <source>
        <dbReference type="ARBA" id="ARBA00023015"/>
    </source>
</evidence>
<evidence type="ECO:0000256" key="2">
    <source>
        <dbReference type="ARBA" id="ARBA00023125"/>
    </source>
</evidence>
<dbReference type="PROSITE" id="PS01124">
    <property type="entry name" value="HTH_ARAC_FAMILY_2"/>
    <property type="match status" value="1"/>
</dbReference>
<feature type="domain" description="HTH araC/xylS-type" evidence="4">
    <location>
        <begin position="231"/>
        <end position="328"/>
    </location>
</feature>
<dbReference type="PANTHER" id="PTHR47893">
    <property type="entry name" value="REGULATORY PROTEIN PCHR"/>
    <property type="match status" value="1"/>
</dbReference>